<evidence type="ECO:0000256" key="5">
    <source>
        <dbReference type="ARBA" id="ARBA00022692"/>
    </source>
</evidence>
<dbReference type="EMBL" id="LR134405">
    <property type="protein sequence ID" value="VEH68358.1"/>
    <property type="molecule type" value="Genomic_DNA"/>
</dbReference>
<reference evidence="10 11" key="1">
    <citation type="submission" date="2018-12" db="EMBL/GenBank/DDBJ databases">
        <authorList>
            <consortium name="Pathogen Informatics"/>
        </authorList>
    </citation>
    <scope>NUCLEOTIDE SEQUENCE [LARGE SCALE GENOMIC DNA]</scope>
    <source>
        <strain evidence="10 11">NCTC8284</strain>
    </source>
</reference>
<organism evidence="10 11">
    <name type="scientific">Rodentibacter pneumotropicus</name>
    <dbReference type="NCBI Taxonomy" id="758"/>
    <lineage>
        <taxon>Bacteria</taxon>
        <taxon>Pseudomonadati</taxon>
        <taxon>Pseudomonadota</taxon>
        <taxon>Gammaproteobacteria</taxon>
        <taxon>Pasteurellales</taxon>
        <taxon>Pasteurellaceae</taxon>
        <taxon>Rodentibacter</taxon>
    </lineage>
</organism>
<dbReference type="GO" id="GO:0006865">
    <property type="term" value="P:amino acid transport"/>
    <property type="evidence" value="ECO:0007669"/>
    <property type="project" value="UniProtKB-KW"/>
</dbReference>
<protein>
    <recommendedName>
        <fullName evidence="9">Branched-chain amino acid transport system carrier protein</fullName>
    </recommendedName>
</protein>
<keyword evidence="7 9" id="KW-1133">Transmembrane helix</keyword>
<evidence type="ECO:0000256" key="6">
    <source>
        <dbReference type="ARBA" id="ARBA00022970"/>
    </source>
</evidence>
<dbReference type="GO" id="GO:0005886">
    <property type="term" value="C:plasma membrane"/>
    <property type="evidence" value="ECO:0007669"/>
    <property type="project" value="UniProtKB-SubCell"/>
</dbReference>
<feature type="transmembrane region" description="Helical" evidence="9">
    <location>
        <begin position="12"/>
        <end position="35"/>
    </location>
</feature>
<keyword evidence="3 9" id="KW-0813">Transport</keyword>
<dbReference type="Pfam" id="PF05525">
    <property type="entry name" value="Branch_AA_trans"/>
    <property type="match status" value="1"/>
</dbReference>
<comment type="similarity">
    <text evidence="2 9">Belongs to the branched chain amino acid transporter family.</text>
</comment>
<evidence type="ECO:0000256" key="2">
    <source>
        <dbReference type="ARBA" id="ARBA00008540"/>
    </source>
</evidence>
<name>A0A3S4XVY6_9PAST</name>
<keyword evidence="6 9" id="KW-0029">Amino-acid transport</keyword>
<keyword evidence="4" id="KW-1003">Cell membrane</keyword>
<evidence type="ECO:0000313" key="10">
    <source>
        <dbReference type="EMBL" id="VEH68358.1"/>
    </source>
</evidence>
<evidence type="ECO:0000256" key="4">
    <source>
        <dbReference type="ARBA" id="ARBA00022475"/>
    </source>
</evidence>
<dbReference type="InterPro" id="IPR004685">
    <property type="entry name" value="Brnchd-chn_aa_trnsp_Livcs"/>
</dbReference>
<dbReference type="GO" id="GO:0015658">
    <property type="term" value="F:branched-chain amino acid transmembrane transporter activity"/>
    <property type="evidence" value="ECO:0007669"/>
    <property type="project" value="UniProtKB-UniRule"/>
</dbReference>
<gene>
    <name evidence="10" type="ORF">NCTC8284_03591</name>
</gene>
<comment type="subcellular location">
    <subcellularLocation>
        <location evidence="9">Cell inner membrane</location>
        <topology evidence="9">Multi-pass membrane protein</topology>
    </subcellularLocation>
    <subcellularLocation>
        <location evidence="1">Cell membrane</location>
        <topology evidence="1">Multi-pass membrane protein</topology>
    </subcellularLocation>
</comment>
<dbReference type="AlphaFoldDB" id="A0A3S4XVY6"/>
<comment type="function">
    <text evidence="9">Component of the transport system for branched-chain amino acids.</text>
</comment>
<accession>A0A3S4XVY6</accession>
<dbReference type="KEGG" id="rpne:NCTC8284_03591"/>
<evidence type="ECO:0000256" key="7">
    <source>
        <dbReference type="ARBA" id="ARBA00022989"/>
    </source>
</evidence>
<evidence type="ECO:0000256" key="8">
    <source>
        <dbReference type="ARBA" id="ARBA00023136"/>
    </source>
</evidence>
<dbReference type="Proteomes" id="UP000278733">
    <property type="component" value="Chromosome"/>
</dbReference>
<comment type="caution">
    <text evidence="9">Lacks conserved residue(s) required for the propagation of feature annotation.</text>
</comment>
<sequence length="53" mass="5829">MEGFTAGTHWATASLGFVLTGVFMPFITLVIVAMLGRGEELTRDLPKWAEVIF</sequence>
<keyword evidence="8 9" id="KW-0472">Membrane</keyword>
<evidence type="ECO:0000256" key="1">
    <source>
        <dbReference type="ARBA" id="ARBA00004651"/>
    </source>
</evidence>
<evidence type="ECO:0000256" key="3">
    <source>
        <dbReference type="ARBA" id="ARBA00022448"/>
    </source>
</evidence>
<keyword evidence="5 9" id="KW-0812">Transmembrane</keyword>
<evidence type="ECO:0000256" key="9">
    <source>
        <dbReference type="RuleBase" id="RU362122"/>
    </source>
</evidence>
<proteinExistence type="inferred from homology"/>
<evidence type="ECO:0000313" key="11">
    <source>
        <dbReference type="Proteomes" id="UP000278733"/>
    </source>
</evidence>